<dbReference type="Pfam" id="PF04043">
    <property type="entry name" value="PMEI"/>
    <property type="match status" value="1"/>
</dbReference>
<dbReference type="InterPro" id="IPR035513">
    <property type="entry name" value="Invertase/methylesterase_inhib"/>
</dbReference>
<dbReference type="NCBIfam" id="TIGR01614">
    <property type="entry name" value="PME_inhib"/>
    <property type="match status" value="1"/>
</dbReference>
<dbReference type="PANTHER" id="PTHR31890:SF9">
    <property type="entry name" value="PLANT INVERTASE_PECTIN METHYLESTERASE INHIBITOR SUPERFAMILY PROTEIN"/>
    <property type="match status" value="1"/>
</dbReference>
<dbReference type="SUPFAM" id="SSF101148">
    <property type="entry name" value="Plant invertase/pectin methylesterase inhibitor"/>
    <property type="match status" value="1"/>
</dbReference>
<comment type="caution">
    <text evidence="3">The sequence shown here is derived from an EMBL/GenBank/DDBJ whole genome shotgun (WGS) entry which is preliminary data.</text>
</comment>
<feature type="signal peptide" evidence="1">
    <location>
        <begin position="1"/>
        <end position="28"/>
    </location>
</feature>
<dbReference type="AlphaFoldDB" id="A0ABD1FRX7"/>
<dbReference type="InterPro" id="IPR006501">
    <property type="entry name" value="Pectinesterase_inhib_dom"/>
</dbReference>
<gene>
    <name evidence="3" type="ORF">AAHA92_33343</name>
</gene>
<evidence type="ECO:0000259" key="2">
    <source>
        <dbReference type="Pfam" id="PF04043"/>
    </source>
</evidence>
<name>A0ABD1FRX7_SALDI</name>
<organism evidence="3 4">
    <name type="scientific">Salvia divinorum</name>
    <name type="common">Maria pastora</name>
    <name type="synonym">Diviner's sage</name>
    <dbReference type="NCBI Taxonomy" id="28513"/>
    <lineage>
        <taxon>Eukaryota</taxon>
        <taxon>Viridiplantae</taxon>
        <taxon>Streptophyta</taxon>
        <taxon>Embryophyta</taxon>
        <taxon>Tracheophyta</taxon>
        <taxon>Spermatophyta</taxon>
        <taxon>Magnoliopsida</taxon>
        <taxon>eudicotyledons</taxon>
        <taxon>Gunneridae</taxon>
        <taxon>Pentapetalae</taxon>
        <taxon>asterids</taxon>
        <taxon>lamiids</taxon>
        <taxon>Lamiales</taxon>
        <taxon>Lamiaceae</taxon>
        <taxon>Nepetoideae</taxon>
        <taxon>Mentheae</taxon>
        <taxon>Salviinae</taxon>
        <taxon>Salvia</taxon>
        <taxon>Salvia subgen. Calosphace</taxon>
    </lineage>
</organism>
<feature type="chain" id="PRO_5044771688" description="Pectinesterase inhibitor domain-containing protein" evidence="1">
    <location>
        <begin position="29"/>
        <end position="197"/>
    </location>
</feature>
<keyword evidence="1" id="KW-0732">Signal</keyword>
<dbReference type="Gene3D" id="1.20.140.40">
    <property type="entry name" value="Invertase/pectin methylesterase inhibitor family protein"/>
    <property type="match status" value="1"/>
</dbReference>
<evidence type="ECO:0000313" key="4">
    <source>
        <dbReference type="Proteomes" id="UP001567538"/>
    </source>
</evidence>
<dbReference type="PANTHER" id="PTHR31890">
    <property type="entry name" value="PLANT INVERTASE/PECTIN METHYLESTERASE INHIBITOR SUPERFAMILY PROTEIN"/>
    <property type="match status" value="1"/>
</dbReference>
<dbReference type="EMBL" id="JBEAFC010000014">
    <property type="protein sequence ID" value="KAL1533463.1"/>
    <property type="molecule type" value="Genomic_DNA"/>
</dbReference>
<evidence type="ECO:0000256" key="1">
    <source>
        <dbReference type="SAM" id="SignalP"/>
    </source>
</evidence>
<dbReference type="Proteomes" id="UP001567538">
    <property type="component" value="Unassembled WGS sequence"/>
</dbReference>
<accession>A0ABD1FRX7</accession>
<evidence type="ECO:0000313" key="3">
    <source>
        <dbReference type="EMBL" id="KAL1533463.1"/>
    </source>
</evidence>
<keyword evidence="4" id="KW-1185">Reference proteome</keyword>
<proteinExistence type="predicted"/>
<sequence>MSPSIISFPTILLISSIILLSYPKHIAATPPLIQRACSNSSINIDTKLCLRILPFIPRISSAKDLLNLSIAIMESGVSYSTNTLAHVEHVLKRTRAKTGARADAFGQCKVAYGQVVERFTSALEEVRRREYVAPTYELLTASTDCIKNCGSALALAKVEDKIIWRSGKIMPIFGLSAFSVIDELDRSAATPPTSHLH</sequence>
<reference evidence="3 4" key="1">
    <citation type="submission" date="2024-06" db="EMBL/GenBank/DDBJ databases">
        <title>A chromosome level genome sequence of Diviner's sage (Salvia divinorum).</title>
        <authorList>
            <person name="Ford S.A."/>
            <person name="Ro D.-K."/>
            <person name="Ness R.W."/>
            <person name="Phillips M.A."/>
        </authorList>
    </citation>
    <scope>NUCLEOTIDE SEQUENCE [LARGE SCALE GENOMIC DNA]</scope>
    <source>
        <strain evidence="3">SAF-2024a</strain>
        <tissue evidence="3">Leaf</tissue>
    </source>
</reference>
<feature type="domain" description="Pectinesterase inhibitor" evidence="2">
    <location>
        <begin position="32"/>
        <end position="151"/>
    </location>
</feature>
<protein>
    <recommendedName>
        <fullName evidence="2">Pectinesterase inhibitor domain-containing protein</fullName>
    </recommendedName>
</protein>